<dbReference type="AlphaFoldDB" id="A0A7J4XKV9"/>
<gene>
    <name evidence="2" type="ORF">F3F73_06860</name>
</gene>
<sequence>MKKLIVWMILSTFLLSGCVSGRMSGNPGAVVAGASIGGSVGSAIGGLIGENNHGWRGGYRGSAIGTIVGTVAGAAIGNAVSTPRNREEGYVEITEKRYNSKPQSQRPAQIPDLRIRNIRFIDTNRNHVIDAGENSKVIFEVVNEGRTPVYDIVPTVEEITGMKNIYISPSVMIEKIAPGEGIRYTATVYGGEKLKNGEVVLRVTVAAGDYSECDWQEFSLPTQKRGR</sequence>
<keyword evidence="1" id="KW-0732">Signal</keyword>
<evidence type="ECO:0000313" key="2">
    <source>
        <dbReference type="EMBL" id="KAA3767436.1"/>
    </source>
</evidence>
<dbReference type="SUPFAM" id="SSF103473">
    <property type="entry name" value="MFS general substrate transporter"/>
    <property type="match status" value="1"/>
</dbReference>
<proteinExistence type="predicted"/>
<accession>A0A7J4XKV9</accession>
<feature type="signal peptide" evidence="1">
    <location>
        <begin position="1"/>
        <end position="21"/>
    </location>
</feature>
<evidence type="ECO:0000256" key="1">
    <source>
        <dbReference type="SAM" id="SignalP"/>
    </source>
</evidence>
<protein>
    <submittedName>
        <fullName evidence="2">Glycine zipper family protein</fullName>
    </submittedName>
</protein>
<dbReference type="GeneID" id="93117465"/>
<dbReference type="InterPro" id="IPR036259">
    <property type="entry name" value="MFS_trans_sf"/>
</dbReference>
<evidence type="ECO:0000313" key="3">
    <source>
        <dbReference type="Proteomes" id="UP000422221"/>
    </source>
</evidence>
<organism evidence="2 3">
    <name type="scientific">Bacteroides salyersiae</name>
    <dbReference type="NCBI Taxonomy" id="291644"/>
    <lineage>
        <taxon>Bacteria</taxon>
        <taxon>Pseudomonadati</taxon>
        <taxon>Bacteroidota</taxon>
        <taxon>Bacteroidia</taxon>
        <taxon>Bacteroidales</taxon>
        <taxon>Bacteroidaceae</taxon>
        <taxon>Bacteroides</taxon>
    </lineage>
</organism>
<reference evidence="2 3" key="1">
    <citation type="journal article" date="2019" name="Nat. Med.">
        <title>A library of human gut bacterial isolates paired with longitudinal multiomics data enables mechanistic microbiome research.</title>
        <authorList>
            <person name="Poyet M."/>
            <person name="Groussin M."/>
            <person name="Gibbons S.M."/>
            <person name="Avila-Pacheco J."/>
            <person name="Jiang X."/>
            <person name="Kearney S.M."/>
            <person name="Perrotta A.R."/>
            <person name="Berdy B."/>
            <person name="Zhao S."/>
            <person name="Lieberman T.D."/>
            <person name="Swanson P.K."/>
            <person name="Smith M."/>
            <person name="Roesemann S."/>
            <person name="Alexander J.E."/>
            <person name="Rich S.A."/>
            <person name="Livny J."/>
            <person name="Vlamakis H."/>
            <person name="Clish C."/>
            <person name="Bullock K."/>
            <person name="Deik A."/>
            <person name="Scott J."/>
            <person name="Pierce K.A."/>
            <person name="Xavier R.J."/>
            <person name="Alm E.J."/>
        </authorList>
    </citation>
    <scope>NUCLEOTIDE SEQUENCE [LARGE SCALE GENOMIC DNA]</scope>
    <source>
        <strain evidence="2 3">BIOML-A10</strain>
    </source>
</reference>
<feature type="chain" id="PRO_5029767163" evidence="1">
    <location>
        <begin position="22"/>
        <end position="227"/>
    </location>
</feature>
<comment type="caution">
    <text evidence="2">The sequence shown here is derived from an EMBL/GenBank/DDBJ whole genome shotgun (WGS) entry which is preliminary data.</text>
</comment>
<name>A0A7J4XKV9_9BACE</name>
<dbReference type="PROSITE" id="PS51257">
    <property type="entry name" value="PROKAR_LIPOPROTEIN"/>
    <property type="match status" value="1"/>
</dbReference>
<dbReference type="EMBL" id="VWMK01000005">
    <property type="protein sequence ID" value="KAA3767436.1"/>
    <property type="molecule type" value="Genomic_DNA"/>
</dbReference>
<dbReference type="Proteomes" id="UP000422221">
    <property type="component" value="Unassembled WGS sequence"/>
</dbReference>
<dbReference type="RefSeq" id="WP_005931517.1">
    <property type="nucleotide sequence ID" value="NZ_CABKSE010000002.1"/>
</dbReference>